<sequence length="204" mass="22346">MFTLKACGYLLGGFFFLGDGEFRGIGLVVSRPAVAKRCGVTKPISVAGPQKCLELVKFLADSGLYENKVEAEKREEVLRRIHLSPLRSMTILMEKRQSLEEGAGNVADIVEDSKTRLDIGERFLINFSTMENREGSMEGSNNPSTPLGYLCEADSELSSENLSPTFPSELKKELETNATAGLELKSRLGIDSKVHKPVISLMAS</sequence>
<gene>
    <name evidence="1" type="ORF">MLD38_028919</name>
</gene>
<dbReference type="Proteomes" id="UP001057402">
    <property type="component" value="Chromosome 8"/>
</dbReference>
<reference evidence="2" key="1">
    <citation type="journal article" date="2023" name="Front. Plant Sci.">
        <title>Chromosomal-level genome assembly of Melastoma candidum provides insights into trichome evolution.</title>
        <authorList>
            <person name="Zhong Y."/>
            <person name="Wu W."/>
            <person name="Sun C."/>
            <person name="Zou P."/>
            <person name="Liu Y."/>
            <person name="Dai S."/>
            <person name="Zhou R."/>
        </authorList>
    </citation>
    <scope>NUCLEOTIDE SEQUENCE [LARGE SCALE GENOMIC DNA]</scope>
</reference>
<protein>
    <submittedName>
        <fullName evidence="1">Uncharacterized protein</fullName>
    </submittedName>
</protein>
<proteinExistence type="predicted"/>
<organism evidence="1 2">
    <name type="scientific">Melastoma candidum</name>
    <dbReference type="NCBI Taxonomy" id="119954"/>
    <lineage>
        <taxon>Eukaryota</taxon>
        <taxon>Viridiplantae</taxon>
        <taxon>Streptophyta</taxon>
        <taxon>Embryophyta</taxon>
        <taxon>Tracheophyta</taxon>
        <taxon>Spermatophyta</taxon>
        <taxon>Magnoliopsida</taxon>
        <taxon>eudicotyledons</taxon>
        <taxon>Gunneridae</taxon>
        <taxon>Pentapetalae</taxon>
        <taxon>rosids</taxon>
        <taxon>malvids</taxon>
        <taxon>Myrtales</taxon>
        <taxon>Melastomataceae</taxon>
        <taxon>Melastomatoideae</taxon>
        <taxon>Melastomateae</taxon>
        <taxon>Melastoma</taxon>
    </lineage>
</organism>
<evidence type="ECO:0000313" key="1">
    <source>
        <dbReference type="EMBL" id="KAI4330651.1"/>
    </source>
</evidence>
<dbReference type="EMBL" id="CM042887">
    <property type="protein sequence ID" value="KAI4330651.1"/>
    <property type="molecule type" value="Genomic_DNA"/>
</dbReference>
<comment type="caution">
    <text evidence="1">The sequence shown here is derived from an EMBL/GenBank/DDBJ whole genome shotgun (WGS) entry which is preliminary data.</text>
</comment>
<evidence type="ECO:0000313" key="2">
    <source>
        <dbReference type="Proteomes" id="UP001057402"/>
    </source>
</evidence>
<name>A0ACB9N307_9MYRT</name>
<accession>A0ACB9N307</accession>
<keyword evidence="2" id="KW-1185">Reference proteome</keyword>